<feature type="domain" description="VWFA" evidence="17">
    <location>
        <begin position="253"/>
        <end position="435"/>
    </location>
</feature>
<dbReference type="InterPro" id="IPR036465">
    <property type="entry name" value="vWFA_dom_sf"/>
</dbReference>
<dbReference type="GO" id="GO:0005891">
    <property type="term" value="C:voltage-gated calcium channel complex"/>
    <property type="evidence" value="ECO:0007669"/>
    <property type="project" value="TreeGrafter"/>
</dbReference>
<gene>
    <name evidence="18" type="ORF">JTE90_009887</name>
</gene>
<evidence type="ECO:0000256" key="1">
    <source>
        <dbReference type="ARBA" id="ARBA00004479"/>
    </source>
</evidence>
<evidence type="ECO:0000256" key="5">
    <source>
        <dbReference type="ARBA" id="ARBA00022673"/>
    </source>
</evidence>
<name>A0AAV6UW07_9ARAC</name>
<keyword evidence="12" id="KW-0406">Ion transport</keyword>
<evidence type="ECO:0000256" key="16">
    <source>
        <dbReference type="ARBA" id="ARBA00023303"/>
    </source>
</evidence>
<keyword evidence="13" id="KW-0472">Membrane</keyword>
<proteinExistence type="inferred from homology"/>
<dbReference type="GO" id="GO:0005245">
    <property type="term" value="F:voltage-gated calcium channel activity"/>
    <property type="evidence" value="ECO:0007669"/>
    <property type="project" value="TreeGrafter"/>
</dbReference>
<comment type="subcellular location">
    <subcellularLocation>
        <location evidence="1">Membrane</location>
        <topology evidence="1">Single-pass type I membrane protein</topology>
    </subcellularLocation>
</comment>
<keyword evidence="6" id="KW-0812">Transmembrane</keyword>
<keyword evidence="5" id="KW-0107">Calcium channel</keyword>
<evidence type="ECO:0000256" key="14">
    <source>
        <dbReference type="ARBA" id="ARBA00023157"/>
    </source>
</evidence>
<keyword evidence="4" id="KW-0109">Calcium transport</keyword>
<keyword evidence="8" id="KW-0732">Signal</keyword>
<organism evidence="18 19">
    <name type="scientific">Oedothorax gibbosus</name>
    <dbReference type="NCBI Taxonomy" id="931172"/>
    <lineage>
        <taxon>Eukaryota</taxon>
        <taxon>Metazoa</taxon>
        <taxon>Ecdysozoa</taxon>
        <taxon>Arthropoda</taxon>
        <taxon>Chelicerata</taxon>
        <taxon>Arachnida</taxon>
        <taxon>Araneae</taxon>
        <taxon>Araneomorphae</taxon>
        <taxon>Entelegynae</taxon>
        <taxon>Araneoidea</taxon>
        <taxon>Linyphiidae</taxon>
        <taxon>Erigoninae</taxon>
        <taxon>Oedothorax</taxon>
    </lineage>
</organism>
<keyword evidence="16" id="KW-0407">Ion channel</keyword>
<evidence type="ECO:0000256" key="9">
    <source>
        <dbReference type="ARBA" id="ARBA00022837"/>
    </source>
</evidence>
<dbReference type="FunFam" id="3.40.50.410:FF:000007">
    <property type="entry name" value="Calcium voltage-gated channel auxiliary subunit alpha2delta 3"/>
    <property type="match status" value="1"/>
</dbReference>
<keyword evidence="11" id="KW-1133">Transmembrane helix</keyword>
<comment type="similarity">
    <text evidence="2">Belongs to the calcium channel subunit alpha-2/delta family.</text>
</comment>
<dbReference type="Gene3D" id="3.30.450.20">
    <property type="entry name" value="PAS domain"/>
    <property type="match status" value="1"/>
</dbReference>
<evidence type="ECO:0000256" key="10">
    <source>
        <dbReference type="ARBA" id="ARBA00022882"/>
    </source>
</evidence>
<dbReference type="Pfam" id="PF08473">
    <property type="entry name" value="VGCC_alpha2"/>
    <property type="match status" value="1"/>
</dbReference>
<keyword evidence="9" id="KW-0106">Calcium</keyword>
<dbReference type="Gene3D" id="3.40.50.410">
    <property type="entry name" value="von Willebrand factor, type A domain"/>
    <property type="match status" value="1"/>
</dbReference>
<dbReference type="PANTHER" id="PTHR10166">
    <property type="entry name" value="VOLTAGE-DEPENDENT CALCIUM CHANNEL SUBUNIT ALPHA-2/DELTA-RELATED"/>
    <property type="match status" value="1"/>
</dbReference>
<keyword evidence="14" id="KW-1015">Disulfide bond</keyword>
<evidence type="ECO:0000256" key="11">
    <source>
        <dbReference type="ARBA" id="ARBA00022989"/>
    </source>
</evidence>
<evidence type="ECO:0000256" key="15">
    <source>
        <dbReference type="ARBA" id="ARBA00023180"/>
    </source>
</evidence>
<keyword evidence="10" id="KW-0851">Voltage-gated channel</keyword>
<accession>A0AAV6UW07</accession>
<evidence type="ECO:0000256" key="7">
    <source>
        <dbReference type="ARBA" id="ARBA00022723"/>
    </source>
</evidence>
<evidence type="ECO:0000256" key="4">
    <source>
        <dbReference type="ARBA" id="ARBA00022568"/>
    </source>
</evidence>
<dbReference type="FunFam" id="3.30.450.20:FF:000012">
    <property type="entry name" value="Calcium channel, voltage-dependent, alpha2/delta subunit 3"/>
    <property type="match status" value="1"/>
</dbReference>
<dbReference type="Pfam" id="PF00092">
    <property type="entry name" value="VWA"/>
    <property type="match status" value="1"/>
</dbReference>
<evidence type="ECO:0000256" key="2">
    <source>
        <dbReference type="ARBA" id="ARBA00007060"/>
    </source>
</evidence>
<reference evidence="18 19" key="1">
    <citation type="journal article" date="2022" name="Nat. Ecol. Evol.">
        <title>A masculinizing supergene underlies an exaggerated male reproductive morph in a spider.</title>
        <authorList>
            <person name="Hendrickx F."/>
            <person name="De Corte Z."/>
            <person name="Sonet G."/>
            <person name="Van Belleghem S.M."/>
            <person name="Kostlbacher S."/>
            <person name="Vangestel C."/>
        </authorList>
    </citation>
    <scope>NUCLEOTIDE SEQUENCE [LARGE SCALE GENOMIC DNA]</scope>
    <source>
        <strain evidence="18">W744_W776</strain>
    </source>
</reference>
<evidence type="ECO:0000313" key="19">
    <source>
        <dbReference type="Proteomes" id="UP000827092"/>
    </source>
</evidence>
<keyword evidence="15" id="KW-0325">Glycoprotein</keyword>
<sequence>MEERVATNHSGSQLQLTFSPAIVSREIWVNNWALRFGKSIVGGSTQATCLQKIEAKYQELGASVEWVDATQMIEEMRTDVQTVLSWKKLAIDRIREAAEHAAAGHQHDKNIKFEYYNAREAEEKEESNKIESNDIIVESKPQKSIRDLELKPHRNFANAPVNFNHSSVHVPTNVYDKDPKVLNSIKWSEYLTFIFKNNLAVDPSLNWQYFGSSTGFLRTFPATSWTKEGRQKPDLYDCRTRNWYVKAAASAKDIVILVDSSGSMTGIRKEIARNVVADILSTLTEDDFVTVLKFDEDVFPVVPCFENSLVQASEENVREFMKHMRKIDTANIANFTLSLITAFELLQRYNRSGLGTQCNQAIMIITDGAPNTFEDIFRRYNYPNIPVRVFTYLIGKEVTETHEVNYMACANKGYYTHMATLSEVRDKVQKYVPVMSRPVVLSGAHPYIWTSGYADVPATDLTLAEWEDREFERIRRRLNVMRRKHWFAAQEDEDYDDPDSTPEPLIEAKTIRIPRNNRFGKKEPLQLMTTVATPVFDKRNPKVANLLGVAGTDVPIREITKLTRAYKIGVNAYSFAVTNNGHVLYHPELRPLFQNLLKPGYRNVDLTEVELVDTNTGLYEFDEALLTIRKNMVDRRIGWGKMSVKVPIDGFKRIVTRNNSYYYGPIDDTPFSLAVSLPEPYGHYRIIGQVEVKRKEEDWLEYFRGDNWRVHPNWVYCENLQKKDDGYTSAEENIRIFLADSLASQNFRWRTSSTRPPIFDKPICEKDLIQSLVFDAKATSVDHDSCFENKNNNEKKFMEMFGISVTFVATRSGLLRFVDHATAADRHNSTDKPIFEQYTKATEEEYYKRAVDFYNINSSAFVFSVPFDAGNRKTSLVTGSHAIFLGSGKKKAPAAVVGLQFHHSKFAERFFETTTKCMQSCRYKCRDDELDCFLLDNNGFIIVSEKHEHTGKFFGEIDYTLFDSMIEIGIYKRVHAFDYQAVCLELDPSFGFAPFLLTPLHHIRNVLNWIWSKLALFYIQFSLYEWWAKDWVVASSEFDYEDSDERPNKTIPHPCEKEIDLYEMLPREFLEPVKGRLSMCHSSGCDKQFIVQQVPYTNLVMLVVYTTCPCETTSVKLEPTEVRQNETLRCARMKQNIYRRRPNVCLNYHPEETDMKQECGSSSFLKSFSISNLLVLITIIQYILQRFHI</sequence>
<evidence type="ECO:0000313" key="18">
    <source>
        <dbReference type="EMBL" id="KAG8188013.1"/>
    </source>
</evidence>
<dbReference type="Proteomes" id="UP000827092">
    <property type="component" value="Unassembled WGS sequence"/>
</dbReference>
<dbReference type="SUPFAM" id="SSF53300">
    <property type="entry name" value="vWA-like"/>
    <property type="match status" value="1"/>
</dbReference>
<dbReference type="InterPro" id="IPR051173">
    <property type="entry name" value="Ca_channel_alpha-2/delta"/>
</dbReference>
<evidence type="ECO:0000256" key="3">
    <source>
        <dbReference type="ARBA" id="ARBA00022448"/>
    </source>
</evidence>
<dbReference type="PROSITE" id="PS50234">
    <property type="entry name" value="VWFA"/>
    <property type="match status" value="1"/>
</dbReference>
<dbReference type="PANTHER" id="PTHR10166:SF37">
    <property type="entry name" value="STOLID, ISOFORM H"/>
    <property type="match status" value="1"/>
</dbReference>
<evidence type="ECO:0000256" key="12">
    <source>
        <dbReference type="ARBA" id="ARBA00023065"/>
    </source>
</evidence>
<dbReference type="AlphaFoldDB" id="A0AAV6UW07"/>
<dbReference type="EMBL" id="JAFNEN010000251">
    <property type="protein sequence ID" value="KAG8188013.1"/>
    <property type="molecule type" value="Genomic_DNA"/>
</dbReference>
<evidence type="ECO:0000256" key="13">
    <source>
        <dbReference type="ARBA" id="ARBA00023136"/>
    </source>
</evidence>
<dbReference type="SMART" id="SM00327">
    <property type="entry name" value="VWA"/>
    <property type="match status" value="1"/>
</dbReference>
<protein>
    <recommendedName>
        <fullName evidence="17">VWFA domain-containing protein</fullName>
    </recommendedName>
</protein>
<dbReference type="InterPro" id="IPR013680">
    <property type="entry name" value="VDCC_a2/dsu"/>
</dbReference>
<evidence type="ECO:0000259" key="17">
    <source>
        <dbReference type="PROSITE" id="PS50234"/>
    </source>
</evidence>
<dbReference type="InterPro" id="IPR002035">
    <property type="entry name" value="VWF_A"/>
</dbReference>
<evidence type="ECO:0000256" key="8">
    <source>
        <dbReference type="ARBA" id="ARBA00022729"/>
    </source>
</evidence>
<dbReference type="GO" id="GO:0046872">
    <property type="term" value="F:metal ion binding"/>
    <property type="evidence" value="ECO:0007669"/>
    <property type="project" value="UniProtKB-KW"/>
</dbReference>
<keyword evidence="3" id="KW-0813">Transport</keyword>
<dbReference type="Pfam" id="PF08399">
    <property type="entry name" value="VWA_N"/>
    <property type="match status" value="1"/>
</dbReference>
<keyword evidence="19" id="KW-1185">Reference proteome</keyword>
<evidence type="ECO:0000256" key="6">
    <source>
        <dbReference type="ARBA" id="ARBA00022692"/>
    </source>
</evidence>
<keyword evidence="7" id="KW-0479">Metal-binding</keyword>
<dbReference type="InterPro" id="IPR013608">
    <property type="entry name" value="VWA_N"/>
</dbReference>
<comment type="caution">
    <text evidence="18">The sequence shown here is derived from an EMBL/GenBank/DDBJ whole genome shotgun (WGS) entry which is preliminary data.</text>
</comment>